<feature type="domain" description="Myb-like" evidence="7">
    <location>
        <begin position="482"/>
        <end position="533"/>
    </location>
</feature>
<feature type="region of interest" description="Disordered" evidence="6">
    <location>
        <begin position="1"/>
        <end position="73"/>
    </location>
</feature>
<evidence type="ECO:0000256" key="2">
    <source>
        <dbReference type="ARBA" id="ARBA00023015"/>
    </source>
</evidence>
<keyword evidence="3" id="KW-0238">DNA-binding</keyword>
<dbReference type="CDD" id="cd00167">
    <property type="entry name" value="SANT"/>
    <property type="match status" value="4"/>
</dbReference>
<evidence type="ECO:0000256" key="6">
    <source>
        <dbReference type="SAM" id="MobiDB-lite"/>
    </source>
</evidence>
<evidence type="ECO:0000256" key="5">
    <source>
        <dbReference type="ARBA" id="ARBA00023242"/>
    </source>
</evidence>
<feature type="compositionally biased region" description="Polar residues" evidence="6">
    <location>
        <begin position="723"/>
        <end position="738"/>
    </location>
</feature>
<dbReference type="Gene3D" id="1.10.10.60">
    <property type="entry name" value="Homeodomain-like"/>
    <property type="match status" value="5"/>
</dbReference>
<dbReference type="PROSITE" id="PS51294">
    <property type="entry name" value="HTH_MYB"/>
    <property type="match status" value="3"/>
</dbReference>
<feature type="region of interest" description="Disordered" evidence="6">
    <location>
        <begin position="1207"/>
        <end position="1252"/>
    </location>
</feature>
<dbReference type="GO" id="GO:0042796">
    <property type="term" value="P:snRNA transcription by RNA polymerase III"/>
    <property type="evidence" value="ECO:0007669"/>
    <property type="project" value="TreeGrafter"/>
</dbReference>
<feature type="domain" description="HTH myb-type" evidence="8">
    <location>
        <begin position="482"/>
        <end position="537"/>
    </location>
</feature>
<feature type="compositionally biased region" description="Basic residues" evidence="6">
    <location>
        <begin position="1057"/>
        <end position="1067"/>
    </location>
</feature>
<feature type="domain" description="Myb-like" evidence="7">
    <location>
        <begin position="587"/>
        <end position="637"/>
    </location>
</feature>
<dbReference type="AlphaFoldDB" id="A0A7J6FS84"/>
<dbReference type="Pfam" id="PF13921">
    <property type="entry name" value="Myb_DNA-bind_6"/>
    <property type="match status" value="1"/>
</dbReference>
<feature type="compositionally biased region" description="Basic residues" evidence="6">
    <location>
        <begin position="933"/>
        <end position="945"/>
    </location>
</feature>
<dbReference type="Proteomes" id="UP000525078">
    <property type="component" value="Unassembled WGS sequence"/>
</dbReference>
<keyword evidence="4" id="KW-0804">Transcription</keyword>
<feature type="compositionally biased region" description="Polar residues" evidence="6">
    <location>
        <begin position="38"/>
        <end position="56"/>
    </location>
</feature>
<accession>A0A7J6FS84</accession>
<dbReference type="InterPro" id="IPR051575">
    <property type="entry name" value="Myb-like_DNA-bd"/>
</dbReference>
<evidence type="ECO:0000259" key="8">
    <source>
        <dbReference type="PROSITE" id="PS51294"/>
    </source>
</evidence>
<reference evidence="9 10" key="1">
    <citation type="journal article" date="2020" name="bioRxiv">
        <title>Sequence and annotation of 42 cannabis genomes reveals extensive copy number variation in cannabinoid synthesis and pathogen resistance genes.</title>
        <authorList>
            <person name="Mckernan K.J."/>
            <person name="Helbert Y."/>
            <person name="Kane L.T."/>
            <person name="Ebling H."/>
            <person name="Zhang L."/>
            <person name="Liu B."/>
            <person name="Eaton Z."/>
            <person name="Mclaughlin S."/>
            <person name="Kingan S."/>
            <person name="Baybayan P."/>
            <person name="Concepcion G."/>
            <person name="Jordan M."/>
            <person name="Riva A."/>
            <person name="Barbazuk W."/>
            <person name="Harkins T."/>
        </authorList>
    </citation>
    <scope>NUCLEOTIDE SEQUENCE [LARGE SCALE GENOMIC DNA]</scope>
    <source>
        <strain evidence="10">cv. Jamaican Lion 4</strain>
        <tissue evidence="9">Leaf</tissue>
    </source>
</reference>
<comment type="caution">
    <text evidence="9">The sequence shown here is derived from an EMBL/GenBank/DDBJ whole genome shotgun (WGS) entry which is preliminary data.</text>
</comment>
<evidence type="ECO:0000256" key="1">
    <source>
        <dbReference type="ARBA" id="ARBA00004123"/>
    </source>
</evidence>
<dbReference type="EMBL" id="JAATIP010000099">
    <property type="protein sequence ID" value="KAF4373591.1"/>
    <property type="molecule type" value="Genomic_DNA"/>
</dbReference>
<dbReference type="GO" id="GO:0000978">
    <property type="term" value="F:RNA polymerase II cis-regulatory region sequence-specific DNA binding"/>
    <property type="evidence" value="ECO:0007669"/>
    <property type="project" value="TreeGrafter"/>
</dbReference>
<feature type="compositionally biased region" description="Polar residues" evidence="6">
    <location>
        <begin position="683"/>
        <end position="692"/>
    </location>
</feature>
<feature type="region of interest" description="Disordered" evidence="6">
    <location>
        <begin position="1048"/>
        <end position="1068"/>
    </location>
</feature>
<evidence type="ECO:0000313" key="9">
    <source>
        <dbReference type="EMBL" id="KAF4373591.1"/>
    </source>
</evidence>
<dbReference type="GO" id="GO:0005634">
    <property type="term" value="C:nucleus"/>
    <property type="evidence" value="ECO:0007669"/>
    <property type="project" value="UniProtKB-SubCell"/>
</dbReference>
<feature type="domain" description="HTH myb-type" evidence="8">
    <location>
        <begin position="541"/>
        <end position="581"/>
    </location>
</feature>
<feature type="compositionally biased region" description="Acidic residues" evidence="6">
    <location>
        <begin position="1"/>
        <end position="28"/>
    </location>
</feature>
<name>A0A7J6FS84_CANSA</name>
<sequence>MGSEEEEEERDMSSSEEDEDDDAFDEDMEALKRACMITGTNPDDLNNSSATPTAGESISKVEDEEDEDDDDEDDLELVRNIKNRFSTFEPLSLKPLCVLPPAIMSDDDEGDDFETLRAIQKRFAAYDCDAFKSSRETSFETQEQVHDPHVSLEKGSSTDLIVHGNDACSISDSEYTGGTASQSGGHLEMQPSADITWHHRNNSNTSTSQSNYSSFPKSARVFMDAIKKNRSFQKILRSKLIQIEKKIEENKKLKERFKILRDFQVNCKRRTGRALSQLKDSRVQLISRKKPWPCKDSKVHDKRIPAMYYGPEENSHVSNYKMALTKFPLSLERKKWSENETQNLEKGIQQQFQEKMVQVMVDRFSGGNGEYHDVSNDLDNILASIKNLDITSENIRAFLPKVNWEYLASMHVVGRSGAECEARWLNFEDPLINRNPWTAEEDKYLLLFVQEKGISNWIDIAASLRTNRTPFQCLARYQRSLNVSILKRDWTKDDDAKLRSAVEIFGESDWQSVASVLEGWTGTQCSNRWKKSLHPTREKVGRWTADEDKRLVVAQLLFGPRNWKKTALFVPGRTEVQCRERFVNSLDPSLNWDKWTAEEDAKLRAAIAEYGYCWAKVAAAVPRRTDNMCRRRWKKLLPDEVPLLQAARRIQKAAFIGNFVDRESERPALCPGDFGPLRLMANSENTNQTNKQAGKLSREVKKRNVRKSIENSQTDQKEVLGISNVSNHGEAETQGTQKSKPEAKKRKRCVKQQSKATDLTEPNEERECLLLQPEKLNPTNDGDWNEPLGQADRFDPNEAITRQGSRKSNPETKKRRRSYKQHSKMTDLTEPNEELLQPEKLNPTSEGDWTEPFDANEAITRRNSQKSKPETKKRKESCKRRSKLKDLPKPNAEGVCPLLQPEKSNLTIDGDRTESVGQGDTVDVHEAITRQGSGKKSKSVAKKRKQSSETSPKMTELAEPNEERECIPLQTEKLNSSSDGITPQSTESSLKQKSGKSTLDSCKHQHSDLSSDKLSPAGIATDVSVQNGGSSCLDSTNIMAVDTVGGNDKIASEKNKGTKQYKRRAKKAVLVPSQQNGMKELTETTVLSDQNEVTADFDLPLISFLKNKPKKRKLEANGCDSNHSHPPLITHKEADASNAGSLMPITNDDSAFNKFGSCNLTSDFAMDNSAAFGSEIEAGTPYLDLEMESINVESSDDTNNTFVITEQQTRESESKILATVTSSERKPSKQDLGTGHEVAPEGPKKEKGENGTILAYVRRNRLKIKI</sequence>
<feature type="compositionally biased region" description="Basic residues" evidence="6">
    <location>
        <begin position="813"/>
        <end position="823"/>
    </location>
</feature>
<feature type="compositionally biased region" description="Acidic residues" evidence="6">
    <location>
        <begin position="62"/>
        <end position="73"/>
    </location>
</feature>
<evidence type="ECO:0000313" key="10">
    <source>
        <dbReference type="Proteomes" id="UP000525078"/>
    </source>
</evidence>
<feature type="compositionally biased region" description="Basic and acidic residues" evidence="6">
    <location>
        <begin position="1001"/>
        <end position="1011"/>
    </location>
</feature>
<dbReference type="SUPFAM" id="SSF46689">
    <property type="entry name" value="Homeodomain-like"/>
    <property type="match status" value="3"/>
</dbReference>
<feature type="domain" description="HTH myb-type" evidence="8">
    <location>
        <begin position="587"/>
        <end position="641"/>
    </location>
</feature>
<evidence type="ECO:0000259" key="7">
    <source>
        <dbReference type="PROSITE" id="PS50090"/>
    </source>
</evidence>
<dbReference type="PANTHER" id="PTHR46621:SF1">
    <property type="entry name" value="SNRNA-ACTIVATING PROTEIN COMPLEX SUBUNIT 4"/>
    <property type="match status" value="1"/>
</dbReference>
<organism evidence="9 10">
    <name type="scientific">Cannabis sativa</name>
    <name type="common">Hemp</name>
    <name type="synonym">Marijuana</name>
    <dbReference type="NCBI Taxonomy" id="3483"/>
    <lineage>
        <taxon>Eukaryota</taxon>
        <taxon>Viridiplantae</taxon>
        <taxon>Streptophyta</taxon>
        <taxon>Embryophyta</taxon>
        <taxon>Tracheophyta</taxon>
        <taxon>Spermatophyta</taxon>
        <taxon>Magnoliopsida</taxon>
        <taxon>eudicotyledons</taxon>
        <taxon>Gunneridae</taxon>
        <taxon>Pentapetalae</taxon>
        <taxon>rosids</taxon>
        <taxon>fabids</taxon>
        <taxon>Rosales</taxon>
        <taxon>Cannabaceae</taxon>
        <taxon>Cannabis</taxon>
    </lineage>
</organism>
<gene>
    <name evidence="9" type="ORF">F8388_025285</name>
</gene>
<feature type="compositionally biased region" description="Polar residues" evidence="6">
    <location>
        <begin position="972"/>
        <end position="1000"/>
    </location>
</feature>
<evidence type="ECO:0000256" key="3">
    <source>
        <dbReference type="ARBA" id="ARBA00023125"/>
    </source>
</evidence>
<dbReference type="PANTHER" id="PTHR46621">
    <property type="entry name" value="SNRNA-ACTIVATING PROTEIN COMPLEX SUBUNIT 4"/>
    <property type="match status" value="1"/>
</dbReference>
<feature type="compositionally biased region" description="Basic and acidic residues" evidence="6">
    <location>
        <begin position="1238"/>
        <end position="1249"/>
    </location>
</feature>
<dbReference type="GO" id="GO:0042795">
    <property type="term" value="P:snRNA transcription by RNA polymerase II"/>
    <property type="evidence" value="ECO:0007669"/>
    <property type="project" value="TreeGrafter"/>
</dbReference>
<comment type="subcellular location">
    <subcellularLocation>
        <location evidence="1">Nucleus</location>
    </subcellularLocation>
</comment>
<dbReference type="GO" id="GO:0019185">
    <property type="term" value="C:snRNA-activating protein complex"/>
    <property type="evidence" value="ECO:0007669"/>
    <property type="project" value="TreeGrafter"/>
</dbReference>
<dbReference type="InterPro" id="IPR017930">
    <property type="entry name" value="Myb_dom"/>
</dbReference>
<dbReference type="Pfam" id="PF00249">
    <property type="entry name" value="Myb_DNA-binding"/>
    <property type="match status" value="2"/>
</dbReference>
<dbReference type="GO" id="GO:0001006">
    <property type="term" value="F:RNA polymerase III type 3 promoter sequence-specific DNA binding"/>
    <property type="evidence" value="ECO:0007669"/>
    <property type="project" value="TreeGrafter"/>
</dbReference>
<feature type="compositionally biased region" description="Basic residues" evidence="6">
    <location>
        <begin position="871"/>
        <end position="883"/>
    </location>
</feature>
<keyword evidence="2" id="KW-0805">Transcription regulation</keyword>
<protein>
    <submittedName>
        <fullName evidence="9">Uncharacterized protein</fullName>
    </submittedName>
</protein>
<dbReference type="InterPro" id="IPR001005">
    <property type="entry name" value="SANT/Myb"/>
</dbReference>
<evidence type="ECO:0000256" key="4">
    <source>
        <dbReference type="ARBA" id="ARBA00023163"/>
    </source>
</evidence>
<feature type="domain" description="Myb-like" evidence="7">
    <location>
        <begin position="429"/>
        <end position="481"/>
    </location>
</feature>
<keyword evidence="5" id="KW-0539">Nucleus</keyword>
<feature type="region of interest" description="Disordered" evidence="6">
    <location>
        <begin position="683"/>
        <end position="1022"/>
    </location>
</feature>
<feature type="domain" description="Myb-like" evidence="7">
    <location>
        <begin position="535"/>
        <end position="586"/>
    </location>
</feature>
<dbReference type="SMART" id="SM00717">
    <property type="entry name" value="SANT"/>
    <property type="match status" value="5"/>
</dbReference>
<dbReference type="InterPro" id="IPR009057">
    <property type="entry name" value="Homeodomain-like_sf"/>
</dbReference>
<proteinExistence type="predicted"/>
<dbReference type="PROSITE" id="PS50090">
    <property type="entry name" value="MYB_LIKE"/>
    <property type="match status" value="4"/>
</dbReference>